<dbReference type="AlphaFoldDB" id="A0A9P6IMV9"/>
<dbReference type="EMBL" id="JAAAHW010009834">
    <property type="protein sequence ID" value="KAF9935808.1"/>
    <property type="molecule type" value="Genomic_DNA"/>
</dbReference>
<name>A0A9P6IMV9_9FUNG</name>
<comment type="caution">
    <text evidence="2">The sequence shown here is derived from an EMBL/GenBank/DDBJ whole genome shotgun (WGS) entry which is preliminary data.</text>
</comment>
<gene>
    <name evidence="2" type="ORF">BGZ65_002986</name>
</gene>
<proteinExistence type="predicted"/>
<feature type="transmembrane region" description="Helical" evidence="1">
    <location>
        <begin position="14"/>
        <end position="37"/>
    </location>
</feature>
<accession>A0A9P6IMV9</accession>
<keyword evidence="1" id="KW-0812">Transmembrane</keyword>
<evidence type="ECO:0000256" key="1">
    <source>
        <dbReference type="SAM" id="Phobius"/>
    </source>
</evidence>
<reference evidence="2" key="1">
    <citation type="journal article" date="2020" name="Fungal Divers.">
        <title>Resolving the Mortierellaceae phylogeny through synthesis of multi-gene phylogenetics and phylogenomics.</title>
        <authorList>
            <person name="Vandepol N."/>
            <person name="Liber J."/>
            <person name="Desiro A."/>
            <person name="Na H."/>
            <person name="Kennedy M."/>
            <person name="Barry K."/>
            <person name="Grigoriev I.V."/>
            <person name="Miller A.N."/>
            <person name="O'Donnell K."/>
            <person name="Stajich J.E."/>
            <person name="Bonito G."/>
        </authorList>
    </citation>
    <scope>NUCLEOTIDE SEQUENCE</scope>
    <source>
        <strain evidence="2">MES-2147</strain>
    </source>
</reference>
<sequence>MDDPNNEYDFKRKFILAGNILALCVGITMTGVGISWLNQPTMIVLGSSVIPCLMVILGLFVFALSAFGCFST</sequence>
<feature type="transmembrane region" description="Helical" evidence="1">
    <location>
        <begin position="43"/>
        <end position="70"/>
    </location>
</feature>
<evidence type="ECO:0000313" key="3">
    <source>
        <dbReference type="Proteomes" id="UP000749646"/>
    </source>
</evidence>
<protein>
    <submittedName>
        <fullName evidence="2">Uncharacterized protein</fullName>
    </submittedName>
</protein>
<organism evidence="2 3">
    <name type="scientific">Modicella reniformis</name>
    <dbReference type="NCBI Taxonomy" id="1440133"/>
    <lineage>
        <taxon>Eukaryota</taxon>
        <taxon>Fungi</taxon>
        <taxon>Fungi incertae sedis</taxon>
        <taxon>Mucoromycota</taxon>
        <taxon>Mortierellomycotina</taxon>
        <taxon>Mortierellomycetes</taxon>
        <taxon>Mortierellales</taxon>
        <taxon>Mortierellaceae</taxon>
        <taxon>Modicella</taxon>
    </lineage>
</organism>
<dbReference type="Proteomes" id="UP000749646">
    <property type="component" value="Unassembled WGS sequence"/>
</dbReference>
<keyword evidence="1" id="KW-0472">Membrane</keyword>
<keyword evidence="3" id="KW-1185">Reference proteome</keyword>
<evidence type="ECO:0000313" key="2">
    <source>
        <dbReference type="EMBL" id="KAF9935808.1"/>
    </source>
</evidence>
<keyword evidence="1" id="KW-1133">Transmembrane helix</keyword>